<sequence>MGLVYQHIRLSNAANPQMEEIDAKALVDSGAIDLCIPALVAKQLKLEAIEQRIVTFADGRKEAVDYVGPVKVEVFGRHAFTGAMVMGDVVLLGAIPMESMDVLVDPRRMQLIPNPENPNIPGALAMGVRAVRKDSE</sequence>
<dbReference type="RefSeq" id="WP_127690919.1">
    <property type="nucleotide sequence ID" value="NZ_RZUL01000003.1"/>
</dbReference>
<dbReference type="GO" id="GO:0008233">
    <property type="term" value="F:peptidase activity"/>
    <property type="evidence" value="ECO:0007669"/>
    <property type="project" value="UniProtKB-KW"/>
</dbReference>
<evidence type="ECO:0000313" key="2">
    <source>
        <dbReference type="Proteomes" id="UP000282977"/>
    </source>
</evidence>
<keyword evidence="1" id="KW-0378">Hydrolase</keyword>
<dbReference type="EC" id="3.4.23.-" evidence="1"/>
<proteinExistence type="predicted"/>
<protein>
    <submittedName>
        <fullName evidence="1">Clan AA aspartic protease</fullName>
        <ecNumber evidence="1">3.4.23.-</ecNumber>
    </submittedName>
</protein>
<reference evidence="1 2" key="1">
    <citation type="submission" date="2019-01" db="EMBL/GenBank/DDBJ databases">
        <authorList>
            <person name="Chen W.-M."/>
        </authorList>
    </citation>
    <scope>NUCLEOTIDE SEQUENCE [LARGE SCALE GENOMIC DNA]</scope>
    <source>
        <strain evidence="1 2">TLA-22</strain>
    </source>
</reference>
<dbReference type="AlphaFoldDB" id="A0A437J6Z1"/>
<comment type="caution">
    <text evidence="1">The sequence shown here is derived from an EMBL/GenBank/DDBJ whole genome shotgun (WGS) entry which is preliminary data.</text>
</comment>
<organism evidence="1 2">
    <name type="scientific">Sphingobium algorifonticola</name>
    <dbReference type="NCBI Taxonomy" id="2008318"/>
    <lineage>
        <taxon>Bacteria</taxon>
        <taxon>Pseudomonadati</taxon>
        <taxon>Pseudomonadota</taxon>
        <taxon>Alphaproteobacteria</taxon>
        <taxon>Sphingomonadales</taxon>
        <taxon>Sphingomonadaceae</taxon>
        <taxon>Sphingobium</taxon>
    </lineage>
</organism>
<name>A0A437J6Z1_9SPHN</name>
<keyword evidence="2" id="KW-1185">Reference proteome</keyword>
<dbReference type="NCBIfam" id="TIGR03698">
    <property type="entry name" value="clan_AA_DTGF"/>
    <property type="match status" value="1"/>
</dbReference>
<dbReference type="OrthoDB" id="664884at2"/>
<keyword evidence="1" id="KW-0645">Protease</keyword>
<dbReference type="Proteomes" id="UP000282977">
    <property type="component" value="Unassembled WGS sequence"/>
</dbReference>
<dbReference type="GO" id="GO:0006508">
    <property type="term" value="P:proteolysis"/>
    <property type="evidence" value="ECO:0007669"/>
    <property type="project" value="UniProtKB-KW"/>
</dbReference>
<dbReference type="InterPro" id="IPR021109">
    <property type="entry name" value="Peptidase_aspartic_dom_sf"/>
</dbReference>
<dbReference type="EMBL" id="RZUL01000003">
    <property type="protein sequence ID" value="RVT40920.1"/>
    <property type="molecule type" value="Genomic_DNA"/>
</dbReference>
<evidence type="ECO:0000313" key="1">
    <source>
        <dbReference type="EMBL" id="RVT40920.1"/>
    </source>
</evidence>
<dbReference type="Gene3D" id="2.40.70.10">
    <property type="entry name" value="Acid Proteases"/>
    <property type="match status" value="1"/>
</dbReference>
<dbReference type="InterPro" id="IPR022274">
    <property type="entry name" value="Peptidase_asp_AF0612"/>
</dbReference>
<accession>A0A437J6Z1</accession>
<gene>
    <name evidence="1" type="ORF">ENE74_10680</name>
</gene>